<evidence type="ECO:0000256" key="5">
    <source>
        <dbReference type="ARBA" id="ARBA00023284"/>
    </source>
</evidence>
<evidence type="ECO:0000256" key="3">
    <source>
        <dbReference type="ARBA" id="ARBA00023157"/>
    </source>
</evidence>
<keyword evidence="3 6" id="KW-1015">Disulfide bond</keyword>
<evidence type="ECO:0000313" key="7">
    <source>
        <dbReference type="EMBL" id="EFU74251.1"/>
    </source>
</evidence>
<dbReference type="AlphaFoldDB" id="E6LEZ1"/>
<dbReference type="Pfam" id="PF01430">
    <property type="entry name" value="HSP33"/>
    <property type="match status" value="1"/>
</dbReference>
<keyword evidence="4 6" id="KW-0143">Chaperone</keyword>
<dbReference type="Gene3D" id="3.55.30.10">
    <property type="entry name" value="Hsp33 domain"/>
    <property type="match status" value="1"/>
</dbReference>
<dbReference type="HOGENOM" id="CLU_054493_1_0_9"/>
<keyword evidence="1 6" id="KW-0963">Cytoplasm</keyword>
<proteinExistence type="inferred from homology"/>
<comment type="PTM">
    <text evidence="6">Under oxidizing conditions two disulfide bonds are formed involving the reactive cysteines. Under reducing conditions zinc is bound to the reactive cysteines and the protein is inactive.</text>
</comment>
<dbReference type="GO" id="GO:0044183">
    <property type="term" value="F:protein folding chaperone"/>
    <property type="evidence" value="ECO:0007669"/>
    <property type="project" value="TreeGrafter"/>
</dbReference>
<dbReference type="Proteomes" id="UP000010296">
    <property type="component" value="Unassembled WGS sequence"/>
</dbReference>
<dbReference type="EMBL" id="AEPV01000035">
    <property type="protein sequence ID" value="EFU74251.1"/>
    <property type="molecule type" value="Genomic_DNA"/>
</dbReference>
<evidence type="ECO:0000256" key="2">
    <source>
        <dbReference type="ARBA" id="ARBA00022833"/>
    </source>
</evidence>
<comment type="subcellular location">
    <subcellularLocation>
        <location evidence="6">Cytoplasm</location>
    </subcellularLocation>
</comment>
<comment type="similarity">
    <text evidence="6">Belongs to the HSP33 family.</text>
</comment>
<dbReference type="InterPro" id="IPR016153">
    <property type="entry name" value="Heat_shock_Hsp33_N"/>
</dbReference>
<dbReference type="Gene3D" id="3.90.1280.10">
    <property type="entry name" value="HSP33 redox switch-like"/>
    <property type="match status" value="1"/>
</dbReference>
<dbReference type="GO" id="GO:0005737">
    <property type="term" value="C:cytoplasm"/>
    <property type="evidence" value="ECO:0007669"/>
    <property type="project" value="UniProtKB-SubCell"/>
</dbReference>
<evidence type="ECO:0000313" key="8">
    <source>
        <dbReference type="Proteomes" id="UP000010296"/>
    </source>
</evidence>
<dbReference type="eggNOG" id="COG1281">
    <property type="taxonomic scope" value="Bacteria"/>
</dbReference>
<protein>
    <recommendedName>
        <fullName evidence="6">33 kDa chaperonin</fullName>
    </recommendedName>
    <alternativeName>
        <fullName evidence="6">Heat shock protein 33 homolog</fullName>
        <shortName evidence="6">HSP33</shortName>
    </alternativeName>
</protein>
<dbReference type="PATRIC" id="fig|888064.11.peg.2266"/>
<dbReference type="HAMAP" id="MF_00117">
    <property type="entry name" value="HslO"/>
    <property type="match status" value="1"/>
</dbReference>
<dbReference type="CDD" id="cd00498">
    <property type="entry name" value="Hsp33"/>
    <property type="match status" value="1"/>
</dbReference>
<dbReference type="PANTHER" id="PTHR30111:SF1">
    <property type="entry name" value="33 KDA CHAPERONIN"/>
    <property type="match status" value="1"/>
</dbReference>
<gene>
    <name evidence="6 7" type="primary">hslO</name>
    <name evidence="7" type="ORF">HMPREF9088_0992</name>
</gene>
<comment type="function">
    <text evidence="6">Redox regulated molecular chaperone. Protects both thermally unfolding and oxidatively damaged proteins from irreversible aggregation. Plays an important role in the bacterial defense system toward oxidative stress.</text>
</comment>
<evidence type="ECO:0000256" key="4">
    <source>
        <dbReference type="ARBA" id="ARBA00023186"/>
    </source>
</evidence>
<organism evidence="7 8">
    <name type="scientific">Enterococcus italicus (strain DSM 15952 / CCUG 50447 / LMG 22039 / TP 1.5)</name>
    <dbReference type="NCBI Taxonomy" id="888064"/>
    <lineage>
        <taxon>Bacteria</taxon>
        <taxon>Bacillati</taxon>
        <taxon>Bacillota</taxon>
        <taxon>Bacilli</taxon>
        <taxon>Lactobacillales</taxon>
        <taxon>Enterococcaceae</taxon>
        <taxon>Enterococcus</taxon>
    </lineage>
</organism>
<evidence type="ECO:0000256" key="6">
    <source>
        <dbReference type="HAMAP-Rule" id="MF_00117"/>
    </source>
</evidence>
<dbReference type="SUPFAM" id="SSF64397">
    <property type="entry name" value="Hsp33 domain"/>
    <property type="match status" value="1"/>
</dbReference>
<dbReference type="InterPro" id="IPR000397">
    <property type="entry name" value="Heat_shock_Hsp33"/>
</dbReference>
<keyword evidence="8" id="KW-1185">Reference proteome</keyword>
<accession>E6LEZ1</accession>
<sequence>MTLLFFDGTSEAVEKITHSRYDAVMKKKEELEMAKDYLVKALAYGGYVRAYAVCATDVVAEAQRRHDTWNTATAALGRAIVGSLLLGSTVKGEDKLTVKIQGNGPAGLIMVDANGSGEVKGYIQNPKISLPLNAQGKLDVRGAVGTEGIFTVIKDLGLKEPFSGQTPIVSGELGEDFTYYLAASEQVPSAVGLSVLVDTDDSVRSAGGFMLQIMPGASEEMIAKIENRLQELPKVSTLLDQGKTPEDILDTIFAGESVMILEEMPVEFKCDCSKEKFASAILTLGSKEIQDMIDEDHGAEAVCSFCGNKYFFDEQELTEIKEEITGGAK</sequence>
<keyword evidence="2 6" id="KW-0862">Zinc</keyword>
<dbReference type="PANTHER" id="PTHR30111">
    <property type="entry name" value="33 KDA CHAPERONIN"/>
    <property type="match status" value="1"/>
</dbReference>
<dbReference type="STRING" id="888064.HMPREF9088_0992"/>
<dbReference type="PIRSF" id="PIRSF005261">
    <property type="entry name" value="Heat_shock_Hsp33"/>
    <property type="match status" value="1"/>
</dbReference>
<dbReference type="GO" id="GO:0042026">
    <property type="term" value="P:protein refolding"/>
    <property type="evidence" value="ECO:0007669"/>
    <property type="project" value="TreeGrafter"/>
</dbReference>
<reference evidence="7 8" key="1">
    <citation type="submission" date="2010-12" db="EMBL/GenBank/DDBJ databases">
        <authorList>
            <person name="Muzny D."/>
            <person name="Qin X."/>
            <person name="Deng J."/>
            <person name="Jiang H."/>
            <person name="Liu Y."/>
            <person name="Qu J."/>
            <person name="Song X.-Z."/>
            <person name="Zhang L."/>
            <person name="Thornton R."/>
            <person name="Coyle M."/>
            <person name="Francisco L."/>
            <person name="Jackson L."/>
            <person name="Javaid M."/>
            <person name="Korchina V."/>
            <person name="Kovar C."/>
            <person name="Mata R."/>
            <person name="Mathew T."/>
            <person name="Ngo R."/>
            <person name="Nguyen L."/>
            <person name="Nguyen N."/>
            <person name="Okwuonu G."/>
            <person name="Ongeri F."/>
            <person name="Pham C."/>
            <person name="Simmons D."/>
            <person name="Wilczek-Boney K."/>
            <person name="Hale W."/>
            <person name="Jakkamsetti A."/>
            <person name="Pham P."/>
            <person name="Ruth R."/>
            <person name="San Lucas F."/>
            <person name="Warren J."/>
            <person name="Zhang J."/>
            <person name="Zhao Z."/>
            <person name="Zhou C."/>
            <person name="Zhu D."/>
            <person name="Lee S."/>
            <person name="Bess C."/>
            <person name="Blankenburg K."/>
            <person name="Forbes L."/>
            <person name="Fu Q."/>
            <person name="Gubbala S."/>
            <person name="Hirani K."/>
            <person name="Jayaseelan J.C."/>
            <person name="Lara F."/>
            <person name="Munidasa M."/>
            <person name="Palculict T."/>
            <person name="Patil S."/>
            <person name="Pu L.-L."/>
            <person name="Saada N."/>
            <person name="Tang L."/>
            <person name="Weissenberger G."/>
            <person name="Zhu Y."/>
            <person name="Hemphill L."/>
            <person name="Shang Y."/>
            <person name="Youmans B."/>
            <person name="Ayvaz T."/>
            <person name="Ross M."/>
            <person name="Santibanez J."/>
            <person name="Aqrawi P."/>
            <person name="Gross S."/>
            <person name="Joshi V."/>
            <person name="Fowler G."/>
            <person name="Nazareth L."/>
            <person name="Reid J."/>
            <person name="Worley K."/>
            <person name="Petrosino J."/>
            <person name="Highlander S."/>
            <person name="Gibbs R."/>
        </authorList>
    </citation>
    <scope>NUCLEOTIDE SEQUENCE [LARGE SCALE GENOMIC DNA]</scope>
    <source>
        <strain evidence="8">DSM 15952 / CCUG 50447 / LMG 22039 / TP 1.5</strain>
    </source>
</reference>
<name>E6LEZ1_ENTI1</name>
<feature type="disulfide bond" description="Redox-active" evidence="6">
    <location>
        <begin position="303"/>
        <end position="306"/>
    </location>
</feature>
<feature type="disulfide bond" description="Redox-active" evidence="6">
    <location>
        <begin position="270"/>
        <end position="272"/>
    </location>
</feature>
<evidence type="ECO:0000256" key="1">
    <source>
        <dbReference type="ARBA" id="ARBA00022490"/>
    </source>
</evidence>
<keyword evidence="5 6" id="KW-0676">Redox-active center</keyword>
<dbReference type="GO" id="GO:0051082">
    <property type="term" value="F:unfolded protein binding"/>
    <property type="evidence" value="ECO:0007669"/>
    <property type="project" value="UniProtKB-UniRule"/>
</dbReference>
<comment type="caution">
    <text evidence="7">The sequence shown here is derived from an EMBL/GenBank/DDBJ whole genome shotgun (WGS) entry which is preliminary data.</text>
</comment>
<dbReference type="NCBIfam" id="NF001033">
    <property type="entry name" value="PRK00114.1"/>
    <property type="match status" value="1"/>
</dbReference>
<dbReference type="SUPFAM" id="SSF118352">
    <property type="entry name" value="HSP33 redox switch-like"/>
    <property type="match status" value="1"/>
</dbReference>
<dbReference type="InterPro" id="IPR016154">
    <property type="entry name" value="Heat_shock_Hsp33_C"/>
</dbReference>